<dbReference type="Gene3D" id="1.25.40.540">
    <property type="entry name" value="TAP42-like family"/>
    <property type="match status" value="1"/>
</dbReference>
<feature type="region of interest" description="Disordered" evidence="1">
    <location>
        <begin position="223"/>
        <end position="271"/>
    </location>
</feature>
<feature type="region of interest" description="Disordered" evidence="1">
    <location>
        <begin position="340"/>
        <end position="379"/>
    </location>
</feature>
<gene>
    <name evidence="2" type="ORF">POSPLADRAFT_1134099</name>
</gene>
<proteinExistence type="predicted"/>
<dbReference type="STRING" id="670580.A0A1X6N9Z1"/>
<evidence type="ECO:0008006" key="4">
    <source>
        <dbReference type="Google" id="ProtNLM"/>
    </source>
</evidence>
<organism evidence="2 3">
    <name type="scientific">Postia placenta MAD-698-R-SB12</name>
    <dbReference type="NCBI Taxonomy" id="670580"/>
    <lineage>
        <taxon>Eukaryota</taxon>
        <taxon>Fungi</taxon>
        <taxon>Dikarya</taxon>
        <taxon>Basidiomycota</taxon>
        <taxon>Agaricomycotina</taxon>
        <taxon>Agaricomycetes</taxon>
        <taxon>Polyporales</taxon>
        <taxon>Adustoporiaceae</taxon>
        <taxon>Rhodonia</taxon>
    </lineage>
</organism>
<dbReference type="InterPro" id="IPR007304">
    <property type="entry name" value="TAP46-like"/>
</dbReference>
<dbReference type="GO" id="GO:0051721">
    <property type="term" value="F:protein phosphatase 2A binding"/>
    <property type="evidence" value="ECO:0007669"/>
    <property type="project" value="TreeGrafter"/>
</dbReference>
<dbReference type="GO" id="GO:0005829">
    <property type="term" value="C:cytosol"/>
    <property type="evidence" value="ECO:0007669"/>
    <property type="project" value="TreeGrafter"/>
</dbReference>
<dbReference type="RefSeq" id="XP_024342263.1">
    <property type="nucleotide sequence ID" value="XM_024484432.1"/>
</dbReference>
<accession>A0A1X6N9Z1</accession>
<dbReference type="PANTHER" id="PTHR10933">
    <property type="entry name" value="IMMUNOGLOBULIN-BINDING PROTEIN 1"/>
    <property type="match status" value="1"/>
</dbReference>
<dbReference type="GeneID" id="36329381"/>
<evidence type="ECO:0000313" key="3">
    <source>
        <dbReference type="Proteomes" id="UP000194127"/>
    </source>
</evidence>
<dbReference type="EMBL" id="KZ110593">
    <property type="protein sequence ID" value="OSX65469.1"/>
    <property type="molecule type" value="Genomic_DNA"/>
</dbReference>
<name>A0A1X6N9Z1_9APHY</name>
<dbReference type="GO" id="GO:0009966">
    <property type="term" value="P:regulation of signal transduction"/>
    <property type="evidence" value="ECO:0007669"/>
    <property type="project" value="InterPro"/>
</dbReference>
<sequence>MSELPLSGLFHRALTTAAKANDLPTIDDKTQSRAIALSLFSENDLLSDIATRDLVYLLVPFVFSEVEGRVRTVGPEERLERAEHSRRLYRAFLASLETYQIVPESEKALYGLSIPSTADAQKRREVKIKQFQKEKELKARITEVRKRRNHGAPVSEPSSDFELIASLLPESSQKSVPPPADDEDDADTEEILREAILLLLRLTYGQAHAQLQSLEQELQLLRSAPPPRPSQPPADPRRAKERQVDNMWRLDAPRPQGGPDGKGPLLDPSGKPLRPFTILPSQPDRAELQNQVFGPDHRLPTMSIDEYLEIERERGNIITGGGPQSETRLTTKEQLALDAEQDGAVFGEEKAEEQRQQDEKWAQYTDTHPRGAGNTLNRG</sequence>
<feature type="compositionally biased region" description="Basic and acidic residues" evidence="1">
    <location>
        <begin position="347"/>
        <end position="361"/>
    </location>
</feature>
<dbReference type="InterPro" id="IPR038511">
    <property type="entry name" value="TAP42/TAP46-like_sf"/>
</dbReference>
<dbReference type="AlphaFoldDB" id="A0A1X6N9Z1"/>
<keyword evidence="3" id="KW-1185">Reference proteome</keyword>
<dbReference type="Proteomes" id="UP000194127">
    <property type="component" value="Unassembled WGS sequence"/>
</dbReference>
<dbReference type="PANTHER" id="PTHR10933:SF9">
    <property type="entry name" value="IMMUNOGLOBULIN-BINDING PROTEIN 1"/>
    <property type="match status" value="1"/>
</dbReference>
<evidence type="ECO:0000256" key="1">
    <source>
        <dbReference type="SAM" id="MobiDB-lite"/>
    </source>
</evidence>
<feature type="compositionally biased region" description="Basic and acidic residues" evidence="1">
    <location>
        <begin position="235"/>
        <end position="244"/>
    </location>
</feature>
<protein>
    <recommendedName>
        <fullName evidence="4">TAP42-like protein</fullName>
    </recommendedName>
</protein>
<reference evidence="2 3" key="1">
    <citation type="submission" date="2017-04" db="EMBL/GenBank/DDBJ databases">
        <title>Genome Sequence of the Model Brown-Rot Fungus Postia placenta SB12.</title>
        <authorList>
            <consortium name="DOE Joint Genome Institute"/>
            <person name="Gaskell J."/>
            <person name="Kersten P."/>
            <person name="Larrondo L.F."/>
            <person name="Canessa P."/>
            <person name="Martinez D."/>
            <person name="Hibbett D."/>
            <person name="Schmoll M."/>
            <person name="Kubicek C.P."/>
            <person name="Martinez A.T."/>
            <person name="Yadav J."/>
            <person name="Master E."/>
            <person name="Magnuson J.K."/>
            <person name="James T."/>
            <person name="Yaver D."/>
            <person name="Berka R."/>
            <person name="Labutti K."/>
            <person name="Lipzen A."/>
            <person name="Aerts A."/>
            <person name="Barry K."/>
            <person name="Henrissat B."/>
            <person name="Blanchette R."/>
            <person name="Grigoriev I."/>
            <person name="Cullen D."/>
        </authorList>
    </citation>
    <scope>NUCLEOTIDE SEQUENCE [LARGE SCALE GENOMIC DNA]</scope>
    <source>
        <strain evidence="2 3">MAD-698-R-SB12</strain>
    </source>
</reference>
<dbReference type="OrthoDB" id="10261753at2759"/>
<feature type="compositionally biased region" description="Pro residues" evidence="1">
    <location>
        <begin position="224"/>
        <end position="234"/>
    </location>
</feature>
<evidence type="ECO:0000313" key="2">
    <source>
        <dbReference type="EMBL" id="OSX65469.1"/>
    </source>
</evidence>
<dbReference type="GO" id="GO:0035303">
    <property type="term" value="P:regulation of dephosphorylation"/>
    <property type="evidence" value="ECO:0007669"/>
    <property type="project" value="TreeGrafter"/>
</dbReference>
<dbReference type="Pfam" id="PF04177">
    <property type="entry name" value="TAP42"/>
    <property type="match status" value="1"/>
</dbReference>